<dbReference type="Pfam" id="PF12833">
    <property type="entry name" value="HTH_18"/>
    <property type="match status" value="1"/>
</dbReference>
<keyword evidence="2" id="KW-0238">DNA-binding</keyword>
<evidence type="ECO:0000259" key="5">
    <source>
        <dbReference type="PROSITE" id="PS01124"/>
    </source>
</evidence>
<dbReference type="RefSeq" id="WP_280661904.1">
    <property type="nucleotide sequence ID" value="NZ_CP120374.1"/>
</dbReference>
<evidence type="ECO:0000313" key="6">
    <source>
        <dbReference type="EMBL" id="WEX89934.1"/>
    </source>
</evidence>
<evidence type="ECO:0000256" key="2">
    <source>
        <dbReference type="ARBA" id="ARBA00023125"/>
    </source>
</evidence>
<dbReference type="InterPro" id="IPR009057">
    <property type="entry name" value="Homeodomain-like_sf"/>
</dbReference>
<feature type="compositionally biased region" description="Basic and acidic residues" evidence="4">
    <location>
        <begin position="62"/>
        <end position="76"/>
    </location>
</feature>
<evidence type="ECO:0000256" key="1">
    <source>
        <dbReference type="ARBA" id="ARBA00023015"/>
    </source>
</evidence>
<gene>
    <name evidence="6" type="ORF">PZN02_005267</name>
</gene>
<dbReference type="EMBL" id="CP120374">
    <property type="protein sequence ID" value="WEX89934.1"/>
    <property type="molecule type" value="Genomic_DNA"/>
</dbReference>
<feature type="domain" description="HTH araC/xylS-type" evidence="5">
    <location>
        <begin position="81"/>
        <end position="152"/>
    </location>
</feature>
<keyword evidence="7" id="KW-1185">Reference proteome</keyword>
<keyword evidence="3" id="KW-0804">Transcription</keyword>
<sequence>MVAWINLCLKLVDRLPGTAVMLAKARFMLVDPAWRTELLQRLCPQARSRRPGHPEGPTLAAREQHQGRGAVDDGRSRRPWRTHFLRRFQKATGLNPAEYCQRLRIAKSRELLERSCLSIAQVPWQSGYEDTKTYRKIFRKILGVSPKEYRPRFSVVDTTRHATA</sequence>
<dbReference type="SUPFAM" id="SSF46689">
    <property type="entry name" value="Homeodomain-like"/>
    <property type="match status" value="1"/>
</dbReference>
<dbReference type="PROSITE" id="PS01124">
    <property type="entry name" value="HTH_ARAC_FAMILY_2"/>
    <property type="match status" value="1"/>
</dbReference>
<dbReference type="Proteomes" id="UP001229355">
    <property type="component" value="Chromosome 2"/>
</dbReference>
<dbReference type="PANTHER" id="PTHR43280">
    <property type="entry name" value="ARAC-FAMILY TRANSCRIPTIONAL REGULATOR"/>
    <property type="match status" value="1"/>
</dbReference>
<dbReference type="InterPro" id="IPR018060">
    <property type="entry name" value="HTH_AraC"/>
</dbReference>
<reference evidence="6 7" key="1">
    <citation type="submission" date="2023-03" db="EMBL/GenBank/DDBJ databases">
        <authorList>
            <person name="Kaur S."/>
            <person name="Espinosa-Saiz D."/>
            <person name="Velazquez E."/>
            <person name="Menendez E."/>
            <person name="diCenzo G.C."/>
        </authorList>
    </citation>
    <scope>NUCLEOTIDE SEQUENCE [LARGE SCALE GENOMIC DNA]</scope>
    <source>
        <strain evidence="6 7">LMG 24692</strain>
    </source>
</reference>
<dbReference type="Gene3D" id="1.10.10.60">
    <property type="entry name" value="Homeodomain-like"/>
    <property type="match status" value="2"/>
</dbReference>
<feature type="region of interest" description="Disordered" evidence="4">
    <location>
        <begin position="45"/>
        <end position="76"/>
    </location>
</feature>
<dbReference type="PANTHER" id="PTHR43280:SF30">
    <property type="entry name" value="MMSAB OPERON REGULATORY PROTEIN"/>
    <property type="match status" value="1"/>
</dbReference>
<proteinExistence type="predicted"/>
<protein>
    <submittedName>
        <fullName evidence="6">Helix-turn-helix domain-containing protein</fullName>
    </submittedName>
</protein>
<organism evidence="6 7">
    <name type="scientific">Sinorhizobium garamanticum</name>
    <dbReference type="NCBI Taxonomy" id="680247"/>
    <lineage>
        <taxon>Bacteria</taxon>
        <taxon>Pseudomonadati</taxon>
        <taxon>Pseudomonadota</taxon>
        <taxon>Alphaproteobacteria</taxon>
        <taxon>Hyphomicrobiales</taxon>
        <taxon>Rhizobiaceae</taxon>
        <taxon>Sinorhizobium/Ensifer group</taxon>
        <taxon>Sinorhizobium</taxon>
    </lineage>
</organism>
<dbReference type="SMART" id="SM00342">
    <property type="entry name" value="HTH_ARAC"/>
    <property type="match status" value="1"/>
</dbReference>
<accession>A0ABY8DGC2</accession>
<evidence type="ECO:0000256" key="4">
    <source>
        <dbReference type="SAM" id="MobiDB-lite"/>
    </source>
</evidence>
<keyword evidence="1" id="KW-0805">Transcription regulation</keyword>
<evidence type="ECO:0000256" key="3">
    <source>
        <dbReference type="ARBA" id="ARBA00023163"/>
    </source>
</evidence>
<name>A0ABY8DGC2_9HYPH</name>
<evidence type="ECO:0000313" key="7">
    <source>
        <dbReference type="Proteomes" id="UP001229355"/>
    </source>
</evidence>